<gene>
    <name evidence="1" type="ORF">OPDIPICF_00886</name>
</gene>
<dbReference type="AlphaFoldDB" id="A0A5S9PK92"/>
<dbReference type="Gene3D" id="2.60.40.10">
    <property type="entry name" value="Immunoglobulins"/>
    <property type="match status" value="1"/>
</dbReference>
<evidence type="ECO:0000313" key="1">
    <source>
        <dbReference type="EMBL" id="CAA0104749.1"/>
    </source>
</evidence>
<organism evidence="1 2">
    <name type="scientific">BD1-7 clade bacterium</name>
    <dbReference type="NCBI Taxonomy" id="2029982"/>
    <lineage>
        <taxon>Bacteria</taxon>
        <taxon>Pseudomonadati</taxon>
        <taxon>Pseudomonadota</taxon>
        <taxon>Gammaproteobacteria</taxon>
        <taxon>Cellvibrionales</taxon>
        <taxon>Spongiibacteraceae</taxon>
        <taxon>BD1-7 clade</taxon>
    </lineage>
</organism>
<name>A0A5S9PK92_9GAMM</name>
<sequence>MKYTIPSIVAAGFLAAGCNPVETPTAPVASPTVIFPSGSAFTDQSTLEIRGAAADGVSGITVNGVAATFDRTADAWHVDVPLTMGDNPLDIQATIGSATRDVATSAVITRSEPLIYDIGEASAYDAVNNIMYFVDRTSAQIIALNTVTKAHSTVYSQKNPDQADSKLEYIDSEIVLSSDGQILYLRGDTHSGDDIVFSVSVADGSVTYLIDDTHTDFDLLDTNGVSQIAYNAARGAAGRLYISSWRANSKPLVYDIDSGALAVMALETMSDIVGASAPEPEHLVLQSATTMSVLGQRRGGFYSFDVDLASCDGVANCTLTTSNVRTSFDSSSCIAPEESHDFSIDVNANRLIYEDFNRPTLSDFYCSLDVPTGTISRILADNEVDLDNANRFTVVDGDLYYLNSDYTLDRLTIPDSTGLPIPVVENIYAIPTIGSPDVEVGTPRQVLADPSTETVFWIDRTSGKIYKRLEDNWTTLADLGSTMSPESSVFDAQTDQLYLLEDSSGRIISQVDVETGAVSTLLDLPDTGADMDINRIDAIALNEVEQVLYLAVEFYYDSVPDGFGQQGLVQLNIASGELTMIAGAIDAEDFDDLRPSFDMVFDVTNDRVLFYYSSSSLGNPIVAIDVDDGTRWLFSTNNMFIDPISTSNARGHVMDIANNRMLSTSQNDQSVFGIDLDNGMRTHISENTLDNGVLLRQPKGIAILADKSLAYIADEGVDALFEMDLTTGERVIIQH</sequence>
<dbReference type="Proteomes" id="UP000441399">
    <property type="component" value="Unassembled WGS sequence"/>
</dbReference>
<dbReference type="SUPFAM" id="SSF101898">
    <property type="entry name" value="NHL repeat"/>
    <property type="match status" value="1"/>
</dbReference>
<evidence type="ECO:0000313" key="2">
    <source>
        <dbReference type="Proteomes" id="UP000441399"/>
    </source>
</evidence>
<dbReference type="SUPFAM" id="SSF63829">
    <property type="entry name" value="Calcium-dependent phosphotriesterase"/>
    <property type="match status" value="1"/>
</dbReference>
<dbReference type="PROSITE" id="PS51257">
    <property type="entry name" value="PROKAR_LIPOPROTEIN"/>
    <property type="match status" value="1"/>
</dbReference>
<dbReference type="EMBL" id="CACSIO010000012">
    <property type="protein sequence ID" value="CAA0104749.1"/>
    <property type="molecule type" value="Genomic_DNA"/>
</dbReference>
<dbReference type="OrthoDB" id="5745261at2"/>
<dbReference type="InterPro" id="IPR013783">
    <property type="entry name" value="Ig-like_fold"/>
</dbReference>
<proteinExistence type="predicted"/>
<reference evidence="1 2" key="1">
    <citation type="submission" date="2019-11" db="EMBL/GenBank/DDBJ databases">
        <authorList>
            <person name="Holert J."/>
        </authorList>
    </citation>
    <scope>NUCLEOTIDE SEQUENCE [LARGE SCALE GENOMIC DNA]</scope>
    <source>
        <strain evidence="1">SB11_3</strain>
    </source>
</reference>
<keyword evidence="2" id="KW-1185">Reference proteome</keyword>
<protein>
    <submittedName>
        <fullName evidence="1">Uncharacterized protein</fullName>
    </submittedName>
</protein>
<accession>A0A5S9PK92</accession>